<evidence type="ECO:0000256" key="1">
    <source>
        <dbReference type="ARBA" id="ARBA00004948"/>
    </source>
</evidence>
<protein>
    <submittedName>
        <fullName evidence="4">Thiamine phosphate synthase</fullName>
    </submittedName>
</protein>
<dbReference type="PANTHER" id="PTHR20857:SF15">
    <property type="entry name" value="THIAMINE-PHOSPHATE SYNTHASE"/>
    <property type="match status" value="1"/>
</dbReference>
<accession>A0ABV3Z2Q1</accession>
<proteinExistence type="predicted"/>
<dbReference type="Proteomes" id="UP001560685">
    <property type="component" value="Unassembled WGS sequence"/>
</dbReference>
<dbReference type="Gene3D" id="3.20.20.70">
    <property type="entry name" value="Aldolase class I"/>
    <property type="match status" value="1"/>
</dbReference>
<comment type="pathway">
    <text evidence="1">Cofactor biosynthesis; thiamine diphosphate biosynthesis.</text>
</comment>
<comment type="caution">
    <text evidence="4">The sequence shown here is derived from an EMBL/GenBank/DDBJ whole genome shotgun (WGS) entry which is preliminary data.</text>
</comment>
<dbReference type="PANTHER" id="PTHR20857">
    <property type="entry name" value="THIAMINE-PHOSPHATE PYROPHOSPHORYLASE"/>
    <property type="match status" value="1"/>
</dbReference>
<keyword evidence="5" id="KW-1185">Reference proteome</keyword>
<dbReference type="EMBL" id="JBEHZE010000001">
    <property type="protein sequence ID" value="MEX6632758.1"/>
    <property type="molecule type" value="Genomic_DNA"/>
</dbReference>
<dbReference type="InterPro" id="IPR036206">
    <property type="entry name" value="ThiamineP_synth_sf"/>
</dbReference>
<dbReference type="SUPFAM" id="SSF51391">
    <property type="entry name" value="Thiamin phosphate synthase"/>
    <property type="match status" value="1"/>
</dbReference>
<dbReference type="InterPro" id="IPR013785">
    <property type="entry name" value="Aldolase_TIM"/>
</dbReference>
<dbReference type="Pfam" id="PF02581">
    <property type="entry name" value="TMP-TENI"/>
    <property type="match status" value="1"/>
</dbReference>
<dbReference type="InterPro" id="IPR022998">
    <property type="entry name" value="ThiamineP_synth_TenI"/>
</dbReference>
<name>A0ABV3Z2Q1_9PROT</name>
<dbReference type="CDD" id="cd00564">
    <property type="entry name" value="TMP_TenI"/>
    <property type="match status" value="1"/>
</dbReference>
<sequence length="209" mass="21945">MVVDRHQGLRLRARKLAAAAAALKHQSGQTVPFSLAFLTDQTRIAQPEVIARVLPRGAAVILRDYDLPQRAGLAKRLSVICKARGVFLLVGNDPDLAIAVNSDGVHCPRWSKLKRTDLPDRFFMTAACHDGTELIAAKQRGATMALLSPAFPTNSHTGKAAIGAAAFKPLAAQAPLPVVALGGVTPINAHQLASPNVVGIAAIGAFNAD</sequence>
<evidence type="ECO:0000313" key="5">
    <source>
        <dbReference type="Proteomes" id="UP001560685"/>
    </source>
</evidence>
<organism evidence="4 5">
    <name type="scientific">Hyphococcus lacteus</name>
    <dbReference type="NCBI Taxonomy" id="3143536"/>
    <lineage>
        <taxon>Bacteria</taxon>
        <taxon>Pseudomonadati</taxon>
        <taxon>Pseudomonadota</taxon>
        <taxon>Alphaproteobacteria</taxon>
        <taxon>Parvularculales</taxon>
        <taxon>Parvularculaceae</taxon>
        <taxon>Hyphococcus</taxon>
    </lineage>
</organism>
<feature type="domain" description="Thiamine phosphate synthase/TenI" evidence="3">
    <location>
        <begin position="37"/>
        <end position="205"/>
    </location>
</feature>
<dbReference type="RefSeq" id="WP_369312687.1">
    <property type="nucleotide sequence ID" value="NZ_JBEHZE010000001.1"/>
</dbReference>
<gene>
    <name evidence="4" type="ORF">ABFZ84_04280</name>
</gene>
<evidence type="ECO:0000313" key="4">
    <source>
        <dbReference type="EMBL" id="MEX6632758.1"/>
    </source>
</evidence>
<keyword evidence="2" id="KW-0784">Thiamine biosynthesis</keyword>
<evidence type="ECO:0000256" key="2">
    <source>
        <dbReference type="ARBA" id="ARBA00022977"/>
    </source>
</evidence>
<reference evidence="4 5" key="1">
    <citation type="submission" date="2024-05" db="EMBL/GenBank/DDBJ databases">
        <title>Three bacterial strains, DH-69, EH-24, and ECK-19 isolated from coastal sediments.</title>
        <authorList>
            <person name="Ye Y.-Q."/>
            <person name="Du Z.-J."/>
        </authorList>
    </citation>
    <scope>NUCLEOTIDE SEQUENCE [LARGE SCALE GENOMIC DNA]</scope>
    <source>
        <strain evidence="4 5">ECK-19</strain>
    </source>
</reference>
<evidence type="ECO:0000259" key="3">
    <source>
        <dbReference type="Pfam" id="PF02581"/>
    </source>
</evidence>